<dbReference type="RefSeq" id="YP_009201704.1">
    <property type="nucleotide sequence ID" value="NC_028832.1"/>
</dbReference>
<evidence type="ECO:0000313" key="2">
    <source>
        <dbReference type="Proteomes" id="UP000029352"/>
    </source>
</evidence>
<dbReference type="KEGG" id="vg:26628789"/>
<accession>A0A088FQ92</accession>
<dbReference type="GeneID" id="26628789"/>
<name>A0A088FQ92_9CAUD</name>
<sequence length="103" mass="11375">MYQHKGIGAHDMNKQTVRTISETLTSMPFGAGIGSSANTELLAADNDGEVVELLSDYLEKLQARLAIHARHHNQVVRELMQLQSDREAVRRFFGIGLAPSDAQ</sequence>
<protein>
    <submittedName>
        <fullName evidence="1">Uncharacterized protein</fullName>
    </submittedName>
</protein>
<keyword evidence="2" id="KW-1185">Reference proteome</keyword>
<dbReference type="Proteomes" id="UP000029352">
    <property type="component" value="Segment"/>
</dbReference>
<evidence type="ECO:0000313" key="1">
    <source>
        <dbReference type="EMBL" id="AIM50405.1"/>
    </source>
</evidence>
<gene>
    <name evidence="1" type="ORF">PBI_OMNICRON_72</name>
</gene>
<organism evidence="1 2">
    <name type="scientific">Mycobacterium phage Omnicron</name>
    <dbReference type="NCBI Taxonomy" id="1541819"/>
    <lineage>
        <taxon>Viruses</taxon>
        <taxon>Duplodnaviria</taxon>
        <taxon>Heunggongvirae</taxon>
        <taxon>Uroviricota</taxon>
        <taxon>Caudoviricetes</taxon>
        <taxon>Weiservirinae</taxon>
        <taxon>Kratiovirus</taxon>
        <taxon>Kratiovirus omnicron</taxon>
    </lineage>
</organism>
<dbReference type="EMBL" id="KM363596">
    <property type="protein sequence ID" value="AIM50405.1"/>
    <property type="molecule type" value="Genomic_DNA"/>
</dbReference>
<reference evidence="1 2" key="1">
    <citation type="submission" date="2014-08" db="EMBL/GenBank/DDBJ databases">
        <authorList>
            <person name="Isern S."/>
            <person name="Ashley B.D."/>
            <person name="Baer T.D."/>
            <person name="Czarnecki K.W."/>
            <person name="Deneweth R.M."/>
            <person name="Gatt S.M."/>
            <person name="Jenkins M."/>
            <person name="Lang J.F."/>
            <person name="Marfizo C.J."/>
            <person name="McMahon C.W."/>
            <person name="Power T.R."/>
            <person name="Rosales K.A."/>
            <person name="Walter R.S."/>
            <person name="Wozny M.J."/>
            <person name="Yori S."/>
            <person name="Michael S.F."/>
            <person name="Anders K.R."/>
            <person name="Braun M.A."/>
            <person name="Delesalle V.A."/>
            <person name="Hughes L.E."/>
            <person name="Ware V.C."/>
            <person name="Bradley K.W."/>
            <person name="Barker L.P."/>
            <person name="Asai D.J."/>
            <person name="Bowman C.A."/>
            <person name="Russell D.A."/>
            <person name="Pope W.H."/>
            <person name="Jacobs-Sera D."/>
            <person name="Hendrix R.W."/>
            <person name="Hatfull G.F."/>
        </authorList>
    </citation>
    <scope>NUCLEOTIDE SEQUENCE [LARGE SCALE GENOMIC DNA]</scope>
</reference>
<proteinExistence type="predicted"/>